<evidence type="ECO:0000313" key="3">
    <source>
        <dbReference type="Proteomes" id="UP000011135"/>
    </source>
</evidence>
<protein>
    <submittedName>
        <fullName evidence="2">Uncharacterized protein</fullName>
    </submittedName>
</protein>
<reference evidence="2 3" key="1">
    <citation type="submission" date="2012-12" db="EMBL/GenBank/DDBJ databases">
        <title>Genome assembly of Fulvivirga imtechensis AK7.</title>
        <authorList>
            <person name="Nupur N."/>
            <person name="Khatri I."/>
            <person name="Kumar R."/>
            <person name="Subramanian S."/>
            <person name="Pinnaka A."/>
        </authorList>
    </citation>
    <scope>NUCLEOTIDE SEQUENCE [LARGE SCALE GENOMIC DNA]</scope>
    <source>
        <strain evidence="2 3">AK7</strain>
    </source>
</reference>
<comment type="caution">
    <text evidence="2">The sequence shown here is derived from an EMBL/GenBank/DDBJ whole genome shotgun (WGS) entry which is preliminary data.</text>
</comment>
<dbReference type="Proteomes" id="UP000011135">
    <property type="component" value="Unassembled WGS sequence"/>
</dbReference>
<keyword evidence="1" id="KW-0812">Transmembrane</keyword>
<feature type="transmembrane region" description="Helical" evidence="1">
    <location>
        <begin position="12"/>
        <end position="32"/>
    </location>
</feature>
<accession>L8JIC6</accession>
<dbReference type="EMBL" id="AMZN01000178">
    <property type="protein sequence ID" value="ELR68003.1"/>
    <property type="molecule type" value="Genomic_DNA"/>
</dbReference>
<sequence length="42" mass="4341">MMCSGLVVSKMHLPSGASGFGVVGLGFSSFSFEGKRGFSIIK</sequence>
<evidence type="ECO:0000256" key="1">
    <source>
        <dbReference type="SAM" id="Phobius"/>
    </source>
</evidence>
<proteinExistence type="predicted"/>
<keyword evidence="3" id="KW-1185">Reference proteome</keyword>
<organism evidence="2 3">
    <name type="scientific">Fulvivirga imtechensis AK7</name>
    <dbReference type="NCBI Taxonomy" id="1237149"/>
    <lineage>
        <taxon>Bacteria</taxon>
        <taxon>Pseudomonadati</taxon>
        <taxon>Bacteroidota</taxon>
        <taxon>Cytophagia</taxon>
        <taxon>Cytophagales</taxon>
        <taxon>Fulvivirgaceae</taxon>
        <taxon>Fulvivirga</taxon>
    </lineage>
</organism>
<dbReference type="AlphaFoldDB" id="L8JIC6"/>
<name>L8JIC6_9BACT</name>
<evidence type="ECO:0000313" key="2">
    <source>
        <dbReference type="EMBL" id="ELR68003.1"/>
    </source>
</evidence>
<gene>
    <name evidence="2" type="ORF">C900_01279</name>
</gene>
<keyword evidence="1" id="KW-0472">Membrane</keyword>
<keyword evidence="1" id="KW-1133">Transmembrane helix</keyword>